<feature type="region of interest" description="Disordered" evidence="1">
    <location>
        <begin position="53"/>
        <end position="125"/>
    </location>
</feature>
<name>A0ABR1YPC7_9PEZI</name>
<accession>A0ABR1YPC7</accession>
<feature type="signal peptide" evidence="2">
    <location>
        <begin position="1"/>
        <end position="21"/>
    </location>
</feature>
<keyword evidence="4" id="KW-1185">Reference proteome</keyword>
<evidence type="ECO:0000256" key="2">
    <source>
        <dbReference type="SAM" id="SignalP"/>
    </source>
</evidence>
<organism evidence="3 4">
    <name type="scientific">Phyllosticta capitalensis</name>
    <dbReference type="NCBI Taxonomy" id="121624"/>
    <lineage>
        <taxon>Eukaryota</taxon>
        <taxon>Fungi</taxon>
        <taxon>Dikarya</taxon>
        <taxon>Ascomycota</taxon>
        <taxon>Pezizomycotina</taxon>
        <taxon>Dothideomycetes</taxon>
        <taxon>Dothideomycetes incertae sedis</taxon>
        <taxon>Botryosphaeriales</taxon>
        <taxon>Phyllostictaceae</taxon>
        <taxon>Phyllosticta</taxon>
    </lineage>
</organism>
<protein>
    <recommendedName>
        <fullName evidence="5">Secreted protein</fullName>
    </recommendedName>
</protein>
<gene>
    <name evidence="3" type="ORF">HDK90DRAFT_241340</name>
</gene>
<feature type="chain" id="PRO_5047285748" description="Secreted protein" evidence="2">
    <location>
        <begin position="22"/>
        <end position="125"/>
    </location>
</feature>
<proteinExistence type="predicted"/>
<sequence>MRLFFQGAFSLFFSFVPGSFQSSRPRTTPHRGRAGLGFQPTWREIRWGRGWIGDGEGNDGVKQAGKISRRQRKRRGEGGAIGRSIGRAETHRTQKHQVSDANVNPNSRGPSIPFHSLRGSRRIDR</sequence>
<evidence type="ECO:0000313" key="4">
    <source>
        <dbReference type="Proteomes" id="UP001492380"/>
    </source>
</evidence>
<dbReference type="Proteomes" id="UP001492380">
    <property type="component" value="Unassembled WGS sequence"/>
</dbReference>
<feature type="compositionally biased region" description="Polar residues" evidence="1">
    <location>
        <begin position="99"/>
        <end position="109"/>
    </location>
</feature>
<dbReference type="EMBL" id="JBBWRZ010000005">
    <property type="protein sequence ID" value="KAK8235311.1"/>
    <property type="molecule type" value="Genomic_DNA"/>
</dbReference>
<reference evidence="3 4" key="1">
    <citation type="submission" date="2024-04" db="EMBL/GenBank/DDBJ databases">
        <title>Phyllosticta paracitricarpa is synonymous to the EU quarantine fungus P. citricarpa based on phylogenomic analyses.</title>
        <authorList>
            <consortium name="Lawrence Berkeley National Laboratory"/>
            <person name="Van Ingen-Buijs V.A."/>
            <person name="Van Westerhoven A.C."/>
            <person name="Haridas S."/>
            <person name="Skiadas P."/>
            <person name="Martin F."/>
            <person name="Groenewald J.Z."/>
            <person name="Crous P.W."/>
            <person name="Seidl M.F."/>
        </authorList>
    </citation>
    <scope>NUCLEOTIDE SEQUENCE [LARGE SCALE GENOMIC DNA]</scope>
    <source>
        <strain evidence="3 4">CBS 123374</strain>
    </source>
</reference>
<keyword evidence="2" id="KW-0732">Signal</keyword>
<comment type="caution">
    <text evidence="3">The sequence shown here is derived from an EMBL/GenBank/DDBJ whole genome shotgun (WGS) entry which is preliminary data.</text>
</comment>
<evidence type="ECO:0000256" key="1">
    <source>
        <dbReference type="SAM" id="MobiDB-lite"/>
    </source>
</evidence>
<evidence type="ECO:0008006" key="5">
    <source>
        <dbReference type="Google" id="ProtNLM"/>
    </source>
</evidence>
<evidence type="ECO:0000313" key="3">
    <source>
        <dbReference type="EMBL" id="KAK8235311.1"/>
    </source>
</evidence>